<dbReference type="STRING" id="1745343.A0A2J6QP25"/>
<gene>
    <name evidence="6" type="ORF">NA56DRAFT_684422</name>
</gene>
<dbReference type="InterPro" id="IPR036020">
    <property type="entry name" value="WW_dom_sf"/>
</dbReference>
<evidence type="ECO:0000313" key="6">
    <source>
        <dbReference type="EMBL" id="PMD28025.1"/>
    </source>
</evidence>
<feature type="domain" description="WW" evidence="5">
    <location>
        <begin position="106"/>
        <end position="139"/>
    </location>
</feature>
<evidence type="ECO:0000259" key="5">
    <source>
        <dbReference type="PROSITE" id="PS50020"/>
    </source>
</evidence>
<evidence type="ECO:0000256" key="1">
    <source>
        <dbReference type="ARBA" id="ARBA00004123"/>
    </source>
</evidence>
<accession>A0A2J6QP25</accession>
<dbReference type="PANTHER" id="PTHR17616">
    <property type="entry name" value="YES-ASSOCIATED PROTEIN YAP1 FAMILY MEMBER"/>
    <property type="match status" value="1"/>
</dbReference>
<evidence type="ECO:0000313" key="7">
    <source>
        <dbReference type="Proteomes" id="UP000235672"/>
    </source>
</evidence>
<dbReference type="SMART" id="SM00456">
    <property type="entry name" value="WW"/>
    <property type="match status" value="2"/>
</dbReference>
<dbReference type="EMBL" id="KZ613465">
    <property type="protein sequence ID" value="PMD28025.1"/>
    <property type="molecule type" value="Genomic_DNA"/>
</dbReference>
<dbReference type="GO" id="GO:0005634">
    <property type="term" value="C:nucleus"/>
    <property type="evidence" value="ECO:0007669"/>
    <property type="project" value="UniProtKB-SubCell"/>
</dbReference>
<organism evidence="6 7">
    <name type="scientific">Hyaloscypha hepaticicola</name>
    <dbReference type="NCBI Taxonomy" id="2082293"/>
    <lineage>
        <taxon>Eukaryota</taxon>
        <taxon>Fungi</taxon>
        <taxon>Dikarya</taxon>
        <taxon>Ascomycota</taxon>
        <taxon>Pezizomycotina</taxon>
        <taxon>Leotiomycetes</taxon>
        <taxon>Helotiales</taxon>
        <taxon>Hyaloscyphaceae</taxon>
        <taxon>Hyaloscypha</taxon>
    </lineage>
</organism>
<evidence type="ECO:0000256" key="2">
    <source>
        <dbReference type="ARBA" id="ARBA00004496"/>
    </source>
</evidence>
<proteinExistence type="predicted"/>
<dbReference type="Pfam" id="PF00397">
    <property type="entry name" value="WW"/>
    <property type="match status" value="2"/>
</dbReference>
<dbReference type="PROSITE" id="PS50020">
    <property type="entry name" value="WW_DOMAIN_2"/>
    <property type="match status" value="2"/>
</dbReference>
<feature type="domain" description="WW" evidence="5">
    <location>
        <begin position="54"/>
        <end position="92"/>
    </location>
</feature>
<dbReference type="Proteomes" id="UP000235672">
    <property type="component" value="Unassembled WGS sequence"/>
</dbReference>
<comment type="subcellular location">
    <subcellularLocation>
        <location evidence="2">Cytoplasm</location>
    </subcellularLocation>
    <subcellularLocation>
        <location evidence="1">Nucleus</location>
    </subcellularLocation>
</comment>
<dbReference type="GO" id="GO:0035329">
    <property type="term" value="P:hippo signaling"/>
    <property type="evidence" value="ECO:0007669"/>
    <property type="project" value="TreeGrafter"/>
</dbReference>
<dbReference type="SUPFAM" id="SSF51045">
    <property type="entry name" value="WW domain"/>
    <property type="match status" value="2"/>
</dbReference>
<sequence>MGGGEITPHEAVGLNTGRPYFLNHDKDVKMSVNPRIATDANLLPSKTAVIPDGNPLPAGWEARRTTNADAGEGRVYFVDHNKRETSWDDPRLGLGQKREEDLKENGELPKGWEVKWNEKGRKYFVDHNERTTTWIDPRVGVKSPNVAI</sequence>
<dbReference type="Gene3D" id="2.20.70.10">
    <property type="match status" value="2"/>
</dbReference>
<dbReference type="PANTHER" id="PTHR17616:SF8">
    <property type="entry name" value="TRANSCRIPTIONAL COACTIVATOR YORKIE"/>
    <property type="match status" value="1"/>
</dbReference>
<dbReference type="GO" id="GO:0003713">
    <property type="term" value="F:transcription coactivator activity"/>
    <property type="evidence" value="ECO:0007669"/>
    <property type="project" value="TreeGrafter"/>
</dbReference>
<evidence type="ECO:0000256" key="3">
    <source>
        <dbReference type="ARBA" id="ARBA00022490"/>
    </source>
</evidence>
<dbReference type="AlphaFoldDB" id="A0A2J6QP25"/>
<keyword evidence="7" id="KW-1185">Reference proteome</keyword>
<dbReference type="GO" id="GO:0045944">
    <property type="term" value="P:positive regulation of transcription by RNA polymerase II"/>
    <property type="evidence" value="ECO:0007669"/>
    <property type="project" value="TreeGrafter"/>
</dbReference>
<dbReference type="InterPro" id="IPR051583">
    <property type="entry name" value="YAP1"/>
</dbReference>
<dbReference type="OrthoDB" id="3045089at2759"/>
<dbReference type="PROSITE" id="PS01159">
    <property type="entry name" value="WW_DOMAIN_1"/>
    <property type="match status" value="1"/>
</dbReference>
<reference evidence="6 7" key="1">
    <citation type="submission" date="2016-05" db="EMBL/GenBank/DDBJ databases">
        <title>A degradative enzymes factory behind the ericoid mycorrhizal symbiosis.</title>
        <authorList>
            <consortium name="DOE Joint Genome Institute"/>
            <person name="Martino E."/>
            <person name="Morin E."/>
            <person name="Grelet G."/>
            <person name="Kuo A."/>
            <person name="Kohler A."/>
            <person name="Daghino S."/>
            <person name="Barry K."/>
            <person name="Choi C."/>
            <person name="Cichocki N."/>
            <person name="Clum A."/>
            <person name="Copeland A."/>
            <person name="Hainaut M."/>
            <person name="Haridas S."/>
            <person name="Labutti K."/>
            <person name="Lindquist E."/>
            <person name="Lipzen A."/>
            <person name="Khouja H.-R."/>
            <person name="Murat C."/>
            <person name="Ohm R."/>
            <person name="Olson A."/>
            <person name="Spatafora J."/>
            <person name="Veneault-Fourrey C."/>
            <person name="Henrissat B."/>
            <person name="Grigoriev I."/>
            <person name="Martin F."/>
            <person name="Perotto S."/>
        </authorList>
    </citation>
    <scope>NUCLEOTIDE SEQUENCE [LARGE SCALE GENOMIC DNA]</scope>
    <source>
        <strain evidence="6 7">UAMH 7357</strain>
    </source>
</reference>
<keyword evidence="3" id="KW-0963">Cytoplasm</keyword>
<keyword evidence="4" id="KW-0539">Nucleus</keyword>
<name>A0A2J6QP25_9HELO</name>
<dbReference type="GO" id="GO:0005737">
    <property type="term" value="C:cytoplasm"/>
    <property type="evidence" value="ECO:0007669"/>
    <property type="project" value="UniProtKB-SubCell"/>
</dbReference>
<protein>
    <recommendedName>
        <fullName evidence="5">WW domain-containing protein</fullName>
    </recommendedName>
</protein>
<evidence type="ECO:0000256" key="4">
    <source>
        <dbReference type="ARBA" id="ARBA00023242"/>
    </source>
</evidence>
<dbReference type="InterPro" id="IPR001202">
    <property type="entry name" value="WW_dom"/>
</dbReference>
<dbReference type="CDD" id="cd00201">
    <property type="entry name" value="WW"/>
    <property type="match status" value="2"/>
</dbReference>